<reference evidence="3 4" key="1">
    <citation type="submission" date="2017-08" db="EMBL/GenBank/DDBJ databases">
        <title>Comparative genomics of bacteria isolated from necrotic lesions of AOD affected trees.</title>
        <authorList>
            <person name="Doonan J."/>
            <person name="Denman S."/>
            <person name="Mcdonald J.E."/>
        </authorList>
    </citation>
    <scope>NUCLEOTIDE SEQUENCE [LARGE SCALE GENOMIC DNA]</scope>
    <source>
        <strain evidence="3 4">CIP 105588</strain>
    </source>
</reference>
<dbReference type="RefSeq" id="WP_120163461.1">
    <property type="nucleotide sequence ID" value="NZ_NSDJ01000001.1"/>
</dbReference>
<dbReference type="Pfam" id="PF07687">
    <property type="entry name" value="M20_dimer"/>
    <property type="match status" value="1"/>
</dbReference>
<dbReference type="InterPro" id="IPR036264">
    <property type="entry name" value="Bact_exopeptidase_dim_dom"/>
</dbReference>
<organism evidence="3 4">
    <name type="scientific">Rahnella variigena</name>
    <dbReference type="NCBI Taxonomy" id="574964"/>
    <lineage>
        <taxon>Bacteria</taxon>
        <taxon>Pseudomonadati</taxon>
        <taxon>Pseudomonadota</taxon>
        <taxon>Gammaproteobacteria</taxon>
        <taxon>Enterobacterales</taxon>
        <taxon>Yersiniaceae</taxon>
        <taxon>Rahnella</taxon>
    </lineage>
</organism>
<gene>
    <name evidence="3" type="ORF">CKQ54_13120</name>
</gene>
<evidence type="ECO:0000313" key="4">
    <source>
        <dbReference type="Proteomes" id="UP000284853"/>
    </source>
</evidence>
<dbReference type="PANTHER" id="PTHR11014:SF63">
    <property type="entry name" value="METALLOPEPTIDASE, PUTATIVE (AFU_ORTHOLOGUE AFUA_6G09600)-RELATED"/>
    <property type="match status" value="1"/>
</dbReference>
<accession>A0ABX9PW11</accession>
<keyword evidence="4" id="KW-1185">Reference proteome</keyword>
<dbReference type="Gene3D" id="3.40.630.10">
    <property type="entry name" value="Zn peptidases"/>
    <property type="match status" value="1"/>
</dbReference>
<dbReference type="PANTHER" id="PTHR11014">
    <property type="entry name" value="PEPTIDASE M20 FAMILY MEMBER"/>
    <property type="match status" value="1"/>
</dbReference>
<dbReference type="InterPro" id="IPR017439">
    <property type="entry name" value="Amidohydrolase"/>
</dbReference>
<feature type="domain" description="Peptidase M20 dimerisation" evidence="2">
    <location>
        <begin position="208"/>
        <end position="301"/>
    </location>
</feature>
<dbReference type="NCBIfam" id="TIGR01891">
    <property type="entry name" value="amidohydrolases"/>
    <property type="match status" value="1"/>
</dbReference>
<dbReference type="Gene3D" id="3.30.70.360">
    <property type="match status" value="1"/>
</dbReference>
<dbReference type="SUPFAM" id="SSF53187">
    <property type="entry name" value="Zn-dependent exopeptidases"/>
    <property type="match status" value="1"/>
</dbReference>
<name>A0ABX9PW11_9GAMM</name>
<evidence type="ECO:0000313" key="3">
    <source>
        <dbReference type="EMBL" id="RKF69248.1"/>
    </source>
</evidence>
<sequence length="410" mass="44117">MSISLAEDTKNIAPDNLSADNSSANISSADNPSGLEEQLIAWRRELHQHPELSNQEFVTTQKITQWLNAAGIRILSLGLKTGVVAEIGPEHGPVVAIRGDIDALPIEETSGVPFSSQQPGVMHACGHDFHTSVILGAAHLLKAREDQLPGRVRLFFQPAEERFGGASQLIKAGALENVDAIFGLHNAPELPVGTFSTKGGAFYANVDRFQITVTGKGAHAAHPEEGVDSIVTASHIVTALQTVVSRNVSAQEAAVVSVTRIEGGNTWNVLPQTVELEGTVRTHNSEIREQIPQRIRKVIAGVAEALGAKAELHWFGGPPAVVNTPRWAEFSLKAADEFGYKTEVAQAQMGGEDFAFYLHHVPGAFVSIGSASDFGLHHPQFNPDESAIYPAAEYFQQLAEKALDELTREK</sequence>
<dbReference type="Proteomes" id="UP000284853">
    <property type="component" value="Unassembled WGS sequence"/>
</dbReference>
<dbReference type="Pfam" id="PF01546">
    <property type="entry name" value="Peptidase_M20"/>
    <property type="match status" value="1"/>
</dbReference>
<dbReference type="GO" id="GO:0016787">
    <property type="term" value="F:hydrolase activity"/>
    <property type="evidence" value="ECO:0007669"/>
    <property type="project" value="UniProtKB-KW"/>
</dbReference>
<dbReference type="GeneID" id="302709748"/>
<dbReference type="EMBL" id="NSDJ01000001">
    <property type="protein sequence ID" value="RKF69248.1"/>
    <property type="molecule type" value="Genomic_DNA"/>
</dbReference>
<comment type="caution">
    <text evidence="3">The sequence shown here is derived from an EMBL/GenBank/DDBJ whole genome shotgun (WGS) entry which is preliminary data.</text>
</comment>
<evidence type="ECO:0000256" key="1">
    <source>
        <dbReference type="ARBA" id="ARBA00022801"/>
    </source>
</evidence>
<protein>
    <submittedName>
        <fullName evidence="3">Hydrolase</fullName>
    </submittedName>
</protein>
<proteinExistence type="predicted"/>
<dbReference type="PIRSF" id="PIRSF005962">
    <property type="entry name" value="Pept_M20D_amidohydro"/>
    <property type="match status" value="1"/>
</dbReference>
<evidence type="ECO:0000259" key="2">
    <source>
        <dbReference type="Pfam" id="PF07687"/>
    </source>
</evidence>
<dbReference type="SUPFAM" id="SSF55031">
    <property type="entry name" value="Bacterial exopeptidase dimerisation domain"/>
    <property type="match status" value="1"/>
</dbReference>
<dbReference type="InterPro" id="IPR033846">
    <property type="entry name" value="YxeP-like"/>
</dbReference>
<dbReference type="CDD" id="cd05669">
    <property type="entry name" value="M20_Acy1_YxeP-like"/>
    <property type="match status" value="1"/>
</dbReference>
<dbReference type="InterPro" id="IPR011650">
    <property type="entry name" value="Peptidase_M20_dimer"/>
</dbReference>
<dbReference type="InterPro" id="IPR002933">
    <property type="entry name" value="Peptidase_M20"/>
</dbReference>
<keyword evidence="1 3" id="KW-0378">Hydrolase</keyword>